<dbReference type="Proteomes" id="UP000677054">
    <property type="component" value="Unassembled WGS sequence"/>
</dbReference>
<feature type="compositionally biased region" description="Basic and acidic residues" evidence="6">
    <location>
        <begin position="29"/>
        <end position="41"/>
    </location>
</feature>
<sequence length="191" mass="21816">MRFCGSAEEITGDDEKRRNRAGGRRKKEKEKGRGGREPKKKEERRRKKQEEKEKSALHGPRGEVPRPLAPADRCNMDEQPVSRTYQYRKADVLEMTLNHLKRVRSLEPSWPASSMEDLERFRAGFTQCATEVSGFLRGGKVKTEISCRLLGHLSQCMRTMEADNFQNLFPPPPLCPSAWNYRGPPPPPGPP</sequence>
<keyword evidence="4" id="KW-0804">Transcription</keyword>
<organism evidence="8">
    <name type="scientific">Darwinula stevensoni</name>
    <dbReference type="NCBI Taxonomy" id="69355"/>
    <lineage>
        <taxon>Eukaryota</taxon>
        <taxon>Metazoa</taxon>
        <taxon>Ecdysozoa</taxon>
        <taxon>Arthropoda</taxon>
        <taxon>Crustacea</taxon>
        <taxon>Oligostraca</taxon>
        <taxon>Ostracoda</taxon>
        <taxon>Podocopa</taxon>
        <taxon>Podocopida</taxon>
        <taxon>Darwinulocopina</taxon>
        <taxon>Darwinuloidea</taxon>
        <taxon>Darwinulidae</taxon>
        <taxon>Darwinula</taxon>
    </lineage>
</organism>
<gene>
    <name evidence="8" type="ORF">DSTB1V02_LOCUS7802</name>
</gene>
<evidence type="ECO:0000256" key="4">
    <source>
        <dbReference type="ARBA" id="ARBA00023163"/>
    </source>
</evidence>
<evidence type="ECO:0000256" key="2">
    <source>
        <dbReference type="ARBA" id="ARBA00023015"/>
    </source>
</evidence>
<reference evidence="8" key="1">
    <citation type="submission" date="2020-11" db="EMBL/GenBank/DDBJ databases">
        <authorList>
            <person name="Tran Van P."/>
        </authorList>
    </citation>
    <scope>NUCLEOTIDE SEQUENCE</scope>
</reference>
<comment type="subcellular location">
    <subcellularLocation>
        <location evidence="1">Nucleus</location>
    </subcellularLocation>
</comment>
<keyword evidence="5" id="KW-0539">Nucleus</keyword>
<dbReference type="PROSITE" id="PS51054">
    <property type="entry name" value="ORANGE"/>
    <property type="match status" value="1"/>
</dbReference>
<evidence type="ECO:0000256" key="6">
    <source>
        <dbReference type="SAM" id="MobiDB-lite"/>
    </source>
</evidence>
<evidence type="ECO:0000256" key="5">
    <source>
        <dbReference type="ARBA" id="ARBA00023242"/>
    </source>
</evidence>
<dbReference type="GO" id="GO:0003677">
    <property type="term" value="F:DNA binding"/>
    <property type="evidence" value="ECO:0007669"/>
    <property type="project" value="UniProtKB-KW"/>
</dbReference>
<dbReference type="Gene3D" id="6.10.250.980">
    <property type="match status" value="1"/>
</dbReference>
<dbReference type="InterPro" id="IPR050370">
    <property type="entry name" value="HES_HEY"/>
</dbReference>
<dbReference type="OrthoDB" id="6085656at2759"/>
<evidence type="ECO:0000313" key="8">
    <source>
        <dbReference type="EMBL" id="CAD7247979.1"/>
    </source>
</evidence>
<dbReference type="AlphaFoldDB" id="A0A7R8XCG6"/>
<dbReference type="EMBL" id="LR901174">
    <property type="protein sequence ID" value="CAD7247979.1"/>
    <property type="molecule type" value="Genomic_DNA"/>
</dbReference>
<dbReference type="GO" id="GO:0006355">
    <property type="term" value="P:regulation of DNA-templated transcription"/>
    <property type="evidence" value="ECO:0007669"/>
    <property type="project" value="InterPro"/>
</dbReference>
<evidence type="ECO:0000313" key="9">
    <source>
        <dbReference type="Proteomes" id="UP000677054"/>
    </source>
</evidence>
<evidence type="ECO:0000256" key="3">
    <source>
        <dbReference type="ARBA" id="ARBA00023125"/>
    </source>
</evidence>
<dbReference type="PANTHER" id="PTHR10985">
    <property type="entry name" value="BASIC HELIX-LOOP-HELIX TRANSCRIPTION FACTOR, HES-RELATED"/>
    <property type="match status" value="1"/>
</dbReference>
<name>A0A7R8XCG6_9CRUS</name>
<feature type="non-terminal residue" evidence="8">
    <location>
        <position position="1"/>
    </location>
</feature>
<accession>A0A7R8XCG6</accession>
<dbReference type="EMBL" id="CAJPEV010001657">
    <property type="protein sequence ID" value="CAG0893737.1"/>
    <property type="molecule type" value="Genomic_DNA"/>
</dbReference>
<evidence type="ECO:0000259" key="7">
    <source>
        <dbReference type="PROSITE" id="PS51054"/>
    </source>
</evidence>
<evidence type="ECO:0000256" key="1">
    <source>
        <dbReference type="ARBA" id="ARBA00004123"/>
    </source>
</evidence>
<feature type="region of interest" description="Disordered" evidence="6">
    <location>
        <begin position="1"/>
        <end position="80"/>
    </location>
</feature>
<feature type="compositionally biased region" description="Basic residues" evidence="6">
    <location>
        <begin position="18"/>
        <end position="28"/>
    </location>
</feature>
<dbReference type="InterPro" id="IPR003650">
    <property type="entry name" value="Orange_dom"/>
</dbReference>
<feature type="domain" description="Orange" evidence="7">
    <location>
        <begin position="121"/>
        <end position="153"/>
    </location>
</feature>
<keyword evidence="2" id="KW-0805">Transcription regulation</keyword>
<dbReference type="Pfam" id="PF07527">
    <property type="entry name" value="Hairy_orange"/>
    <property type="match status" value="1"/>
</dbReference>
<protein>
    <recommendedName>
        <fullName evidence="7">Orange domain-containing protein</fullName>
    </recommendedName>
</protein>
<dbReference type="SUPFAM" id="SSF158457">
    <property type="entry name" value="Orange domain-like"/>
    <property type="match status" value="1"/>
</dbReference>
<keyword evidence="3" id="KW-0238">DNA-binding</keyword>
<keyword evidence="9" id="KW-1185">Reference proteome</keyword>
<proteinExistence type="predicted"/>
<dbReference type="SMART" id="SM00511">
    <property type="entry name" value="ORANGE"/>
    <property type="match status" value="1"/>
</dbReference>
<dbReference type="GO" id="GO:0005634">
    <property type="term" value="C:nucleus"/>
    <property type="evidence" value="ECO:0007669"/>
    <property type="project" value="UniProtKB-SubCell"/>
</dbReference>
<feature type="compositionally biased region" description="Basic and acidic residues" evidence="6">
    <location>
        <begin position="48"/>
        <end position="64"/>
    </location>
</feature>